<gene>
    <name evidence="1" type="ORF">C7441_112163</name>
</gene>
<accession>A0A316C1M8</accession>
<name>A0A316C1M8_PSESE</name>
<dbReference type="AlphaFoldDB" id="A0A316C1M8"/>
<evidence type="ECO:0000313" key="2">
    <source>
        <dbReference type="Proteomes" id="UP000245396"/>
    </source>
</evidence>
<protein>
    <recommendedName>
        <fullName evidence="3">HNH endonuclease</fullName>
    </recommendedName>
</protein>
<proteinExistence type="predicted"/>
<evidence type="ECO:0000313" key="1">
    <source>
        <dbReference type="EMBL" id="PWJ80621.1"/>
    </source>
</evidence>
<sequence>MIHYKDIAGHKFGRLSAICVAGRTKSRLVLWRCRCDCGGECIVTGTNLRNGHTKSCGCIKREIAYDMNASHRLSWTPEYRIWWAMIQRCEYEGSDSYELYGGRGIKVCRRWREDFEAFYRDLGPRPSSHHTIDRYPDNDGDYEPGNVRWATASEQAANRRTSTIVTVDGEDICLTEASRRAGVHPETARKRLGRGWSQDEALGRAKRVHGNAAKTHCVHGHPLSGANLYHRPDGYRDCRTCRRESLRRCREGRTVERPKEAT</sequence>
<organism evidence="1 2">
    <name type="scientific">Pseudaminobacter salicylatoxidans</name>
    <dbReference type="NCBI Taxonomy" id="93369"/>
    <lineage>
        <taxon>Bacteria</taxon>
        <taxon>Pseudomonadati</taxon>
        <taxon>Pseudomonadota</taxon>
        <taxon>Alphaproteobacteria</taxon>
        <taxon>Hyphomicrobiales</taxon>
        <taxon>Phyllobacteriaceae</taxon>
        <taxon>Pseudaminobacter</taxon>
    </lineage>
</organism>
<reference evidence="1 2" key="1">
    <citation type="submission" date="2018-05" db="EMBL/GenBank/DDBJ databases">
        <title>Genomic Encyclopedia of Type Strains, Phase IV (KMG-IV): sequencing the most valuable type-strain genomes for metagenomic binning, comparative biology and taxonomic classification.</title>
        <authorList>
            <person name="Goeker M."/>
        </authorList>
    </citation>
    <scope>NUCLEOTIDE SEQUENCE [LARGE SCALE GENOMIC DNA]</scope>
    <source>
        <strain evidence="1 2">DSM 6986</strain>
    </source>
</reference>
<evidence type="ECO:0008006" key="3">
    <source>
        <dbReference type="Google" id="ProtNLM"/>
    </source>
</evidence>
<comment type="caution">
    <text evidence="1">The sequence shown here is derived from an EMBL/GenBank/DDBJ whole genome shotgun (WGS) entry which is preliminary data.</text>
</comment>
<dbReference type="Proteomes" id="UP000245396">
    <property type="component" value="Unassembled WGS sequence"/>
</dbReference>
<keyword evidence="2" id="KW-1185">Reference proteome</keyword>
<dbReference type="EMBL" id="QGGG01000012">
    <property type="protein sequence ID" value="PWJ80621.1"/>
    <property type="molecule type" value="Genomic_DNA"/>
</dbReference>